<evidence type="ECO:0000256" key="1">
    <source>
        <dbReference type="ARBA" id="ARBA00022574"/>
    </source>
</evidence>
<feature type="compositionally biased region" description="Basic and acidic residues" evidence="8">
    <location>
        <begin position="1492"/>
        <end position="1501"/>
    </location>
</feature>
<comment type="caution">
    <text evidence="11">The sequence shown here is derived from an EMBL/GenBank/DDBJ whole genome shotgun (WGS) entry which is preliminary data.</text>
</comment>
<dbReference type="SUPFAM" id="SSF48403">
    <property type="entry name" value="Ankyrin repeat"/>
    <property type="match status" value="1"/>
</dbReference>
<feature type="transmembrane region" description="Helical" evidence="9">
    <location>
        <begin position="1009"/>
        <end position="1032"/>
    </location>
</feature>
<evidence type="ECO:0000256" key="4">
    <source>
        <dbReference type="ARBA" id="ARBA00022840"/>
    </source>
</evidence>
<feature type="compositionally biased region" description="Low complexity" evidence="8">
    <location>
        <begin position="2719"/>
        <end position="2732"/>
    </location>
</feature>
<dbReference type="PROSITE" id="PS50067">
    <property type="entry name" value="KINESIN_MOTOR_2"/>
    <property type="match status" value="1"/>
</dbReference>
<dbReference type="InterPro" id="IPR036770">
    <property type="entry name" value="Ankyrin_rpt-contain_sf"/>
</dbReference>
<dbReference type="PANTHER" id="PTHR11227">
    <property type="entry name" value="WD-REPEAT PROTEIN INTERACTING WITH PHOSPHOINOSIDES WIPI -RELATED"/>
    <property type="match status" value="1"/>
</dbReference>
<evidence type="ECO:0000313" key="12">
    <source>
        <dbReference type="Proteomes" id="UP000186817"/>
    </source>
</evidence>
<keyword evidence="1" id="KW-0853">WD repeat</keyword>
<feature type="region of interest" description="Disordered" evidence="8">
    <location>
        <begin position="1292"/>
        <end position="1404"/>
    </location>
</feature>
<dbReference type="Proteomes" id="UP000186817">
    <property type="component" value="Unassembled WGS sequence"/>
</dbReference>
<dbReference type="InterPro" id="IPR019821">
    <property type="entry name" value="Kinesin_motor_CS"/>
</dbReference>
<organism evidence="11 12">
    <name type="scientific">Symbiodinium microadriaticum</name>
    <name type="common">Dinoflagellate</name>
    <name type="synonym">Zooxanthella microadriatica</name>
    <dbReference type="NCBI Taxonomy" id="2951"/>
    <lineage>
        <taxon>Eukaryota</taxon>
        <taxon>Sar</taxon>
        <taxon>Alveolata</taxon>
        <taxon>Dinophyceae</taxon>
        <taxon>Suessiales</taxon>
        <taxon>Symbiodiniaceae</taxon>
        <taxon>Symbiodinium</taxon>
    </lineage>
</organism>
<dbReference type="InterPro" id="IPR002110">
    <property type="entry name" value="Ankyrin_rpt"/>
</dbReference>
<dbReference type="Gene3D" id="2.130.10.10">
    <property type="entry name" value="YVTN repeat-like/Quinoprotein amine dehydrogenase"/>
    <property type="match status" value="1"/>
</dbReference>
<dbReference type="Pfam" id="PF00225">
    <property type="entry name" value="Kinesin"/>
    <property type="match status" value="1"/>
</dbReference>
<dbReference type="SMART" id="SM00248">
    <property type="entry name" value="ANK"/>
    <property type="match status" value="5"/>
</dbReference>
<reference evidence="11 12" key="1">
    <citation type="submission" date="2016-02" db="EMBL/GenBank/DDBJ databases">
        <title>Genome analysis of coral dinoflagellate symbionts highlights evolutionary adaptations to a symbiotic lifestyle.</title>
        <authorList>
            <person name="Aranda M."/>
            <person name="Li Y."/>
            <person name="Liew Y.J."/>
            <person name="Baumgarten S."/>
            <person name="Simakov O."/>
            <person name="Wilson M."/>
            <person name="Piel J."/>
            <person name="Ashoor H."/>
            <person name="Bougouffa S."/>
            <person name="Bajic V.B."/>
            <person name="Ryu T."/>
            <person name="Ravasi T."/>
            <person name="Bayer T."/>
            <person name="Micklem G."/>
            <person name="Kim H."/>
            <person name="Bhak J."/>
            <person name="Lajeunesse T.C."/>
            <person name="Voolstra C.R."/>
        </authorList>
    </citation>
    <scope>NUCLEOTIDE SEQUENCE [LARGE SCALE GENOMIC DNA]</scope>
    <source>
        <strain evidence="11 12">CCMP2467</strain>
    </source>
</reference>
<feature type="repeat" description="ANK" evidence="6">
    <location>
        <begin position="626"/>
        <end position="658"/>
    </location>
</feature>
<dbReference type="PROSITE" id="PS00411">
    <property type="entry name" value="KINESIN_MOTOR_1"/>
    <property type="match status" value="1"/>
</dbReference>
<feature type="repeat" description="ANK" evidence="6">
    <location>
        <begin position="659"/>
        <end position="691"/>
    </location>
</feature>
<feature type="compositionally biased region" description="Polar residues" evidence="8">
    <location>
        <begin position="1433"/>
        <end position="1442"/>
    </location>
</feature>
<evidence type="ECO:0000256" key="3">
    <source>
        <dbReference type="ARBA" id="ARBA00022741"/>
    </source>
</evidence>
<feature type="compositionally biased region" description="Polar residues" evidence="8">
    <location>
        <begin position="1344"/>
        <end position="1353"/>
    </location>
</feature>
<dbReference type="SUPFAM" id="SSF52540">
    <property type="entry name" value="P-loop containing nucleoside triphosphate hydrolases"/>
    <property type="match status" value="1"/>
</dbReference>
<sequence length="2732" mass="297407">MVACVVAQSFGIFIPVGVSAPEADAAADAAPTIAKTYGKITFVDLAGSERLKESLSEGNARKETQDYLRPVEAVRRFLQHGASSCEFAAVDARNLSRKAFRKLAAKSEGGLVLRGLTEPWLTSASWSKDGILERFGQYFIQTGTGRWDRPEATPEVLLEDFFLSANETAKNLVAKGYSHRLVSEAFWGPEGECSPSTVASWHCNGSAAKEISPKILADFDLRPTVQIGMSEASGTQLHVHEETWLAVLHGRKAWWIAPEEPSEEILREEHANARHPCQWLEESPPAGLRFCVQQPGEVIYFGPRLHATCNLDPFVFGIGAQGRLPKMTALAESAQPSCDVLANLFDDASDLEQLRDYCPAATLSPWPSDVGVILEYLQAGGIPPDDRFSELLSIKNTVNQLTMELETGAPPKKQTLMGLFSTSFSSYVWTARRSSDFTGLDPALLRMQSSGLQGTLDRTKVSGPRKHGRSVPIFVTNWHSSWCQTGSRKGGQSGACLCDVLQGSLLLTVAERVFSLWRLVRVPANIEGVRKWLVSILADLGIERDQRDFVGVEELLDFLSERGQSCEERAMHRGQTALAKEFLAQNRQLSPAQLHKGLSHATEYGYTSMVALLADVRADLQAPLEDGKPPLHSAAENGQLEVAQLLLERRADVRTRDATRKQPLHHAAYNDAGPVVDLLIQKRASLKTLDERGLAPFGSAADGGYPALLEALLRRFSPKSAKGYESAAIHAASKGHLPVLKKLLEWRVDLTRPAGGRQLADHAEFYHHTSVARFLRSLEDPSRPAQNAGKGQAINKSLFTLGQVISQLSQGKAERHIPYRNSKLTQLLQDSFGGSALCLMVTCISPAAAFAEESVNSLNYAQKAMNIQNTPILQLDEHQRVLQELRSENANLRRELEGYRHRYGDLSSRGYLSDNVGTELPAESPSETSSPQEPKRELASRGHSLPPDFSPQVPRPPAPAPASTNLPSPVSARSGSGGTREFIAEMYDVLRFLEKGEKDAAKHQSSAHAIVSCTLLYVAMSAVGILADYLLPGSDDDKLPPSRWAVWLLLGYWSWLVLLRLRCETASIAQDVYQLMFSCNFAMPAAALAIFLHRPVLLCAQGILVAIDQVLWYVDLLGYLLLGKLPLKVVGYLLWPSTPLSRRISCVHHVLFEPLVILVGCQCRSLPVGRAFLVALAQTICCQVICRFTTPLEVVGSKGELCYLNINLCYEAFRDVKPACIRIYDRAAPIKYLPWMLWIWNAGNLVLFLLLAYLIILPLRWFGLAPTTNAGDGCEKVNSARGSYAMAAVKRQQLRQPPSLPRPSRGHGKQLPPLPSRGSTPQSAPQSATAVSSWASQREPAQVQCVQSDTPSAWHSRRPSKPIRALPPSSPNSEESRHPEGPGFPPTICAPPLSKAIRSHSRGDVPAPLTAEQLEHLDRAHWSEWQMDFRTSTASNAVSRGSSRPAYPEDGLRRASRTDSSSSSSSLSPASGAGSLAMPLAQLPEAPLRDEMDPTAIRDTDPDAGDGTSTASETPVDKAAVGDDRYLSELSELNLKLASMQQATNALACECERLHAPDSRGKALMELSGSPDLQARITQYFARRRRTMFYLDHYRFQYKFRREHLDRRKYQEPIYAENYTTPEFRNSCMLCQVSVEAAPLLAPGTDLNAGCPVTIRDRRFTVRKTLGEFLAAGTSNLPAWLRQASPCSDMSMDLQANPVNEILYVSFNQDFTCFVCGTESGFRVYSADPFHLTFRRDFEDGSGLGVVCMLIGHLQLQKAKDGQGPRCPLSVLNSGDCVGDGACLRCEPSEDGMKIPTNDSNGFPSGFLYCFNDPPPINEAATCTIERNNVNSYSFQNPNDYLNCTGPSACFGFRLRDFSALCCDGNQACRNDDRLVLPNEFRLVKGNPNCDQDVCCRGIRSCSNGAVISGARSAACRSFNACEEANMFLSKDLFCSRPVACRRGNFSFAGGGTHCVQCLDAGSPREPFAQPCEESQMSFKAGKAELQCARNTCNNSVISLSESSCIHIRCEDSISCGGMAVNEDDSSGNSCFCSGPGCSSLVGTLTCNEPSTAAPCGENICKSDGTPSAFCDRGLADPPDCSSCATGGGMHGDPHISTLDGRNYRVRAQGNFLLWGFSGLDAEVPSPKGLMKRVPLDFRIYANYARQGSWAKGILLVDYSGVTELRQALEFTSEDCAWKTKTELDSWQTLKLKKDDAGFLQNLVDADGAIFGAFKVTKSAKGAPATFLHSVQLFMGTQSGLTKVAQLWVTCRAGNHLAAKLKMSSVMHNRFVKGELALTGHSSLVTGSKKGRGVSLATSDMEFAEHSSWSNLGGSETAETYLASLQAAQLSLAAVNRCTAEEETAAVSMCQKHLGKSGNAAAHDNFLADCAFDICAGGGEAAAQLAADLLNFRTNILAFSGGGKNPRFQPNKVVLWDDRHTRVMAELSFKTTVKSVRLRRDLVVVATLNKVWVYGLKTLSLMDSIETTENPKGLCYLSSGDRIVLVCPGRQQGSALVVFYPENYGDPSAPGERERTIIKTAHDSPIAAIALDASCSLIATASEKGTIVRVHELQRDGLAQELRRGLDRAEIHSLTFSPSGEYLAASSDKGTVHIFAIQRPGGGTSAAFGYSAEAGTSNAKSSLQRLSRVLPAYFSSEWSLAQFRVHDYRYIAAFGVDPHTVIIVCANGSYYKARFDPVKGGEMVREEYHQFDDASAGSGGAATKAREPEEPEAEPSQVAQESSGARGAASES</sequence>
<dbReference type="GO" id="GO:0005737">
    <property type="term" value="C:cytoplasm"/>
    <property type="evidence" value="ECO:0007669"/>
    <property type="project" value="UniProtKB-ARBA"/>
</dbReference>
<feature type="region of interest" description="Disordered" evidence="8">
    <location>
        <begin position="1433"/>
        <end position="1475"/>
    </location>
</feature>
<evidence type="ECO:0000256" key="6">
    <source>
        <dbReference type="PROSITE-ProRule" id="PRU00023"/>
    </source>
</evidence>
<feature type="transmembrane region" description="Helical" evidence="9">
    <location>
        <begin position="1073"/>
        <end position="1092"/>
    </location>
</feature>
<comment type="caution">
    <text evidence="7">Lacks conserved residue(s) required for the propagation of feature annotation.</text>
</comment>
<comment type="similarity">
    <text evidence="5">Belongs to the WD repeat PROPPIN family.</text>
</comment>
<evidence type="ECO:0000256" key="8">
    <source>
        <dbReference type="SAM" id="MobiDB-lite"/>
    </source>
</evidence>
<feature type="region of interest" description="Disordered" evidence="8">
    <location>
        <begin position="907"/>
        <end position="977"/>
    </location>
</feature>
<dbReference type="EMBL" id="LSRX01000007">
    <property type="protein sequence ID" value="OLQ15142.1"/>
    <property type="molecule type" value="Genomic_DNA"/>
</dbReference>
<dbReference type="GO" id="GO:0003777">
    <property type="term" value="F:microtubule motor activity"/>
    <property type="evidence" value="ECO:0007669"/>
    <property type="project" value="InterPro"/>
</dbReference>
<comment type="similarity">
    <text evidence="7">Belongs to the TRAFAC class myosin-kinesin ATPase superfamily. Kinesin family.</text>
</comment>
<dbReference type="InterPro" id="IPR027417">
    <property type="entry name" value="P-loop_NTPase"/>
</dbReference>
<keyword evidence="12" id="KW-1185">Reference proteome</keyword>
<gene>
    <name evidence="11" type="primary">ATG18A</name>
    <name evidence="11" type="ORF">AK812_SmicGene703</name>
</gene>
<dbReference type="OrthoDB" id="1667587at2759"/>
<dbReference type="GO" id="GO:0005524">
    <property type="term" value="F:ATP binding"/>
    <property type="evidence" value="ECO:0007669"/>
    <property type="project" value="UniProtKB-KW"/>
</dbReference>
<protein>
    <submittedName>
        <fullName evidence="11">Autophagy-related protein 18a</fullName>
    </submittedName>
</protein>
<feature type="transmembrane region" description="Helical" evidence="9">
    <location>
        <begin position="832"/>
        <end position="851"/>
    </location>
</feature>
<dbReference type="InterPro" id="IPR036322">
    <property type="entry name" value="WD40_repeat_dom_sf"/>
</dbReference>
<feature type="compositionally biased region" description="Low complexity" evidence="8">
    <location>
        <begin position="919"/>
        <end position="932"/>
    </location>
</feature>
<feature type="domain" description="Kinesin motor" evidence="10">
    <location>
        <begin position="791"/>
        <end position="867"/>
    </location>
</feature>
<dbReference type="Gene3D" id="3.40.850.10">
    <property type="entry name" value="Kinesin motor domain"/>
    <property type="match status" value="1"/>
</dbReference>
<dbReference type="GO" id="GO:0007018">
    <property type="term" value="P:microtubule-based movement"/>
    <property type="evidence" value="ECO:0007669"/>
    <property type="project" value="InterPro"/>
</dbReference>
<keyword evidence="3" id="KW-0547">Nucleotide-binding</keyword>
<dbReference type="SUPFAM" id="SSF51197">
    <property type="entry name" value="Clavaminate synthase-like"/>
    <property type="match status" value="1"/>
</dbReference>
<dbReference type="PROSITE" id="PS50297">
    <property type="entry name" value="ANK_REP_REGION"/>
    <property type="match status" value="1"/>
</dbReference>
<dbReference type="PROSITE" id="PS50088">
    <property type="entry name" value="ANK_REPEAT"/>
    <property type="match status" value="2"/>
</dbReference>
<dbReference type="InterPro" id="IPR036961">
    <property type="entry name" value="Kinesin_motor_dom_sf"/>
</dbReference>
<dbReference type="SMART" id="SM00320">
    <property type="entry name" value="WD40"/>
    <property type="match status" value="3"/>
</dbReference>
<dbReference type="SUPFAM" id="SSF50978">
    <property type="entry name" value="WD40 repeat-like"/>
    <property type="match status" value="1"/>
</dbReference>
<feature type="compositionally biased region" description="Polar residues" evidence="8">
    <location>
        <begin position="1317"/>
        <end position="1336"/>
    </location>
</feature>
<feature type="region of interest" description="Disordered" evidence="8">
    <location>
        <begin position="2688"/>
        <end position="2732"/>
    </location>
</feature>
<evidence type="ECO:0000256" key="7">
    <source>
        <dbReference type="PROSITE-ProRule" id="PRU00283"/>
    </source>
</evidence>
<keyword evidence="9" id="KW-1133">Transmembrane helix</keyword>
<feature type="compositionally biased region" description="Polar residues" evidence="8">
    <location>
        <begin position="963"/>
        <end position="974"/>
    </location>
</feature>
<proteinExistence type="inferred from homology"/>
<keyword evidence="4" id="KW-0067">ATP-binding</keyword>
<accession>A0A1Q9F676</accession>
<keyword evidence="9" id="KW-0472">Membrane</keyword>
<name>A0A1Q9F676_SYMMI</name>
<keyword evidence="9" id="KW-0812">Transmembrane</keyword>
<dbReference type="InterPro" id="IPR048720">
    <property type="entry name" value="PROPPIN"/>
</dbReference>
<keyword evidence="6" id="KW-0040">ANK repeat</keyword>
<evidence type="ECO:0000256" key="9">
    <source>
        <dbReference type="SAM" id="Phobius"/>
    </source>
</evidence>
<dbReference type="InterPro" id="IPR001680">
    <property type="entry name" value="WD40_rpt"/>
</dbReference>
<keyword evidence="2" id="KW-0677">Repeat</keyword>
<feature type="transmembrane region" description="Helical" evidence="9">
    <location>
        <begin position="1044"/>
        <end position="1061"/>
    </location>
</feature>
<evidence type="ECO:0000256" key="2">
    <source>
        <dbReference type="ARBA" id="ARBA00022737"/>
    </source>
</evidence>
<evidence type="ECO:0000259" key="10">
    <source>
        <dbReference type="PROSITE" id="PS50067"/>
    </source>
</evidence>
<feature type="compositionally biased region" description="Low complexity" evidence="8">
    <location>
        <begin position="1460"/>
        <end position="1475"/>
    </location>
</feature>
<evidence type="ECO:0000313" key="11">
    <source>
        <dbReference type="EMBL" id="OLQ15142.1"/>
    </source>
</evidence>
<feature type="transmembrane region" description="Helical" evidence="9">
    <location>
        <begin position="1112"/>
        <end position="1135"/>
    </location>
</feature>
<evidence type="ECO:0000256" key="5">
    <source>
        <dbReference type="ARBA" id="ARBA00025740"/>
    </source>
</evidence>
<dbReference type="InterPro" id="IPR001752">
    <property type="entry name" value="Kinesin_motor_dom"/>
</dbReference>
<dbReference type="Gene3D" id="1.25.40.20">
    <property type="entry name" value="Ankyrin repeat-containing domain"/>
    <property type="match status" value="1"/>
</dbReference>
<dbReference type="Pfam" id="PF12796">
    <property type="entry name" value="Ank_2"/>
    <property type="match status" value="1"/>
</dbReference>
<dbReference type="Pfam" id="PF21032">
    <property type="entry name" value="PROPPIN"/>
    <property type="match status" value="1"/>
</dbReference>
<dbReference type="Gene3D" id="2.60.120.650">
    <property type="entry name" value="Cupin"/>
    <property type="match status" value="1"/>
</dbReference>
<dbReference type="InterPro" id="IPR015943">
    <property type="entry name" value="WD40/YVTN_repeat-like_dom_sf"/>
</dbReference>
<dbReference type="GO" id="GO:0008017">
    <property type="term" value="F:microtubule binding"/>
    <property type="evidence" value="ECO:0007669"/>
    <property type="project" value="InterPro"/>
</dbReference>
<feature type="transmembrane region" description="Helical" evidence="9">
    <location>
        <begin position="1232"/>
        <end position="1256"/>
    </location>
</feature>
<feature type="region of interest" description="Disordered" evidence="8">
    <location>
        <begin position="1492"/>
        <end position="1520"/>
    </location>
</feature>
<dbReference type="SMART" id="SM00129">
    <property type="entry name" value="KISc"/>
    <property type="match status" value="1"/>
</dbReference>